<keyword evidence="2" id="KW-0479">Metal-binding</keyword>
<dbReference type="PANTHER" id="PTHR43600:SF4">
    <property type="entry name" value="CYTOSOLIC NIFE-HYDROGENASE, ALPHA SUBUNIT"/>
    <property type="match status" value="1"/>
</dbReference>
<keyword evidence="1" id="KW-0560">Oxidoreductase</keyword>
<dbReference type="PROSITE" id="PS00508">
    <property type="entry name" value="NI_HGENASE_L_2"/>
    <property type="match status" value="1"/>
</dbReference>
<accession>A0A7C2VHL5</accession>
<feature type="binding site" evidence="2">
    <location>
        <position position="417"/>
    </location>
    <ligand>
        <name>Ni(2+)</name>
        <dbReference type="ChEBI" id="CHEBI:49786"/>
    </ligand>
</feature>
<dbReference type="Pfam" id="PF00374">
    <property type="entry name" value="NiFeSe_Hases"/>
    <property type="match status" value="2"/>
</dbReference>
<dbReference type="InterPro" id="IPR029014">
    <property type="entry name" value="NiFe-Hase_large"/>
</dbReference>
<dbReference type="AlphaFoldDB" id="A0A7C2VHL5"/>
<protein>
    <recommendedName>
        <fullName evidence="4">Ni/Fe hydrogenase subunit alpha</fullName>
    </recommendedName>
</protein>
<dbReference type="SUPFAM" id="SSF56762">
    <property type="entry name" value="HydB/Nqo4-like"/>
    <property type="match status" value="1"/>
</dbReference>
<dbReference type="Proteomes" id="UP000886076">
    <property type="component" value="Unassembled WGS sequence"/>
</dbReference>
<keyword evidence="2" id="KW-0533">Nickel</keyword>
<evidence type="ECO:0000313" key="3">
    <source>
        <dbReference type="EMBL" id="HEW63745.1"/>
    </source>
</evidence>
<dbReference type="GO" id="GO:0016151">
    <property type="term" value="F:nickel cation binding"/>
    <property type="evidence" value="ECO:0007669"/>
    <property type="project" value="InterPro"/>
</dbReference>
<dbReference type="PANTHER" id="PTHR43600">
    <property type="entry name" value="COENZYME F420 HYDROGENASE, SUBUNIT ALPHA"/>
    <property type="match status" value="1"/>
</dbReference>
<feature type="binding site" evidence="2">
    <location>
        <position position="64"/>
    </location>
    <ligand>
        <name>Fe cation</name>
        <dbReference type="ChEBI" id="CHEBI:24875"/>
    </ligand>
</feature>
<dbReference type="InterPro" id="IPR018194">
    <property type="entry name" value="Ni-dep_hyd_lsu_Ni_BS"/>
</dbReference>
<evidence type="ECO:0000256" key="2">
    <source>
        <dbReference type="PIRSR" id="PIRSR601501-1"/>
    </source>
</evidence>
<dbReference type="EMBL" id="DSFH01000028">
    <property type="protein sequence ID" value="HEW63745.1"/>
    <property type="molecule type" value="Genomic_DNA"/>
</dbReference>
<reference evidence="3" key="1">
    <citation type="journal article" date="2020" name="mSystems">
        <title>Genome- and Community-Level Interaction Insights into Carbon Utilization and Element Cycling Functions of Hydrothermarchaeota in Hydrothermal Sediment.</title>
        <authorList>
            <person name="Zhou Z."/>
            <person name="Liu Y."/>
            <person name="Xu W."/>
            <person name="Pan J."/>
            <person name="Luo Z.H."/>
            <person name="Li M."/>
        </authorList>
    </citation>
    <scope>NUCLEOTIDE SEQUENCE [LARGE SCALE GENOMIC DNA]</scope>
    <source>
        <strain evidence="3">SpSt-1261</strain>
    </source>
</reference>
<proteinExistence type="predicted"/>
<organism evidence="3">
    <name type="scientific">Fervidicoccus fontis</name>
    <dbReference type="NCBI Taxonomy" id="683846"/>
    <lineage>
        <taxon>Archaea</taxon>
        <taxon>Thermoproteota</taxon>
        <taxon>Thermoprotei</taxon>
        <taxon>Fervidicoccales</taxon>
        <taxon>Fervidicoccaceae</taxon>
        <taxon>Fervidicoccus</taxon>
    </lineage>
</organism>
<comment type="cofactor">
    <cofactor evidence="2">
        <name>Ni(2+)</name>
        <dbReference type="ChEBI" id="CHEBI:49786"/>
    </cofactor>
</comment>
<feature type="binding site" evidence="2">
    <location>
        <position position="42"/>
    </location>
    <ligand>
        <name>Mg(2+)</name>
        <dbReference type="ChEBI" id="CHEBI:18420"/>
    </ligand>
</feature>
<dbReference type="GO" id="GO:0008901">
    <property type="term" value="F:ferredoxin hydrogenase activity"/>
    <property type="evidence" value="ECO:0007669"/>
    <property type="project" value="InterPro"/>
</dbReference>
<feature type="binding site" evidence="2">
    <location>
        <position position="369"/>
    </location>
    <ligand>
        <name>Mg(2+)</name>
        <dbReference type="ChEBI" id="CHEBI:18420"/>
    </ligand>
</feature>
<feature type="binding site" evidence="2">
    <location>
        <position position="423"/>
    </location>
    <ligand>
        <name>Mg(2+)</name>
        <dbReference type="ChEBI" id="CHEBI:18420"/>
    </ligand>
</feature>
<sequence>MEKSSLSLLTRVEGEGRANIVVGDGKIKRIEVHIFEAPRFIEFGLKGRKPIEAPEITSRICGICSVSYQMASAKAFEYGMGIEVPYEEEEMRKAIFINEHIKSNVLHVLYLQLPDLLNASSSLEVFNKNPEIYKMATDLFMWSRKLMKVLGGRFHNIVNIRVGGVYSMPEKKEVEALSSQSERAITHARKLSEFVLDNQDKFPSYEQKIKPLVLCDAIEYPFISRNICSNEMRFEISKFEEEVVPEQVPYSNSLRYRLRSGENYVVGPISRFNTSFYNLRGEVRRMLKSYGYMPPLKNMSYSIVARIAELYEFILRITDFIDNYRYVQVNEKSFEIKEGTYYGAVEAPRGILYHRYTVNKRGLIEDANIIPPTSQNLISMEAFSMYHLEKIGLINKAEQLEKAHQEVQKIIRLFDPCISCSVH</sequence>
<name>A0A7C2VHL5_9CREN</name>
<comment type="cofactor">
    <cofactor evidence="2">
        <name>Fe cation</name>
        <dbReference type="ChEBI" id="CHEBI:24875"/>
    </cofactor>
</comment>
<keyword evidence="2" id="KW-0460">Magnesium</keyword>
<feature type="binding site" evidence="2">
    <location>
        <position position="420"/>
    </location>
    <ligand>
        <name>Fe cation</name>
        <dbReference type="ChEBI" id="CHEBI:24875"/>
    </ligand>
</feature>
<keyword evidence="2" id="KW-0408">Iron</keyword>
<evidence type="ECO:0008006" key="4">
    <source>
        <dbReference type="Google" id="ProtNLM"/>
    </source>
</evidence>
<feature type="binding site" evidence="2">
    <location>
        <position position="64"/>
    </location>
    <ligand>
        <name>Ni(2+)</name>
        <dbReference type="ChEBI" id="CHEBI:49786"/>
    </ligand>
</feature>
<gene>
    <name evidence="3" type="ORF">ENO39_01615</name>
</gene>
<dbReference type="InterPro" id="IPR001501">
    <property type="entry name" value="Ni-dep_hyd_lsu"/>
</dbReference>
<evidence type="ECO:0000256" key="1">
    <source>
        <dbReference type="ARBA" id="ARBA00023002"/>
    </source>
</evidence>
<feature type="binding site" evidence="2">
    <location>
        <position position="61"/>
    </location>
    <ligand>
        <name>Ni(2+)</name>
        <dbReference type="ChEBI" id="CHEBI:49786"/>
    </ligand>
</feature>
<comment type="caution">
    <text evidence="3">The sequence shown here is derived from an EMBL/GenBank/DDBJ whole genome shotgun (WGS) entry which is preliminary data.</text>
</comment>
<dbReference type="RefSeq" id="WP_272985034.1">
    <property type="nucleotide sequence ID" value="NZ_DSFH01000028.1"/>
</dbReference>
<dbReference type="Gene3D" id="1.10.645.10">
    <property type="entry name" value="Cytochrome-c3 Hydrogenase, chain B"/>
    <property type="match status" value="1"/>
</dbReference>